<feature type="compositionally biased region" description="Low complexity" evidence="1">
    <location>
        <begin position="225"/>
        <end position="235"/>
    </location>
</feature>
<gene>
    <name evidence="3" type="ORF">D9758_003144</name>
</gene>
<feature type="region of interest" description="Disordered" evidence="1">
    <location>
        <begin position="218"/>
        <end position="245"/>
    </location>
</feature>
<dbReference type="CDD" id="cd00866">
    <property type="entry name" value="PEBP_euk"/>
    <property type="match status" value="1"/>
</dbReference>
<keyword evidence="2" id="KW-0732">Signal</keyword>
<feature type="chain" id="PRO_5034868865" description="PEBP-like protein" evidence="2">
    <location>
        <begin position="18"/>
        <end position="269"/>
    </location>
</feature>
<evidence type="ECO:0000313" key="3">
    <source>
        <dbReference type="EMBL" id="KAF5365674.1"/>
    </source>
</evidence>
<dbReference type="PANTHER" id="PTHR11362">
    <property type="entry name" value="PHOSPHATIDYLETHANOLAMINE-BINDING PROTEIN"/>
    <property type="match status" value="1"/>
</dbReference>
<evidence type="ECO:0000313" key="4">
    <source>
        <dbReference type="Proteomes" id="UP000559256"/>
    </source>
</evidence>
<evidence type="ECO:0000256" key="2">
    <source>
        <dbReference type="SAM" id="SignalP"/>
    </source>
</evidence>
<protein>
    <recommendedName>
        <fullName evidence="5">PEBP-like protein</fullName>
    </recommendedName>
</protein>
<dbReference type="InterPro" id="IPR008914">
    <property type="entry name" value="PEBP"/>
</dbReference>
<name>A0A8H5GIE4_9AGAR</name>
<feature type="signal peptide" evidence="2">
    <location>
        <begin position="1"/>
        <end position="17"/>
    </location>
</feature>
<dbReference type="InterPro" id="IPR035810">
    <property type="entry name" value="PEBP_euk"/>
</dbReference>
<dbReference type="Proteomes" id="UP000559256">
    <property type="component" value="Unassembled WGS sequence"/>
</dbReference>
<dbReference type="SUPFAM" id="SSF49777">
    <property type="entry name" value="PEBP-like"/>
    <property type="match status" value="1"/>
</dbReference>
<dbReference type="OrthoDB" id="2506647at2759"/>
<dbReference type="PANTHER" id="PTHR11362:SF140">
    <property type="entry name" value="PEBP-LIKE PROTEIN"/>
    <property type="match status" value="1"/>
</dbReference>
<evidence type="ECO:0008006" key="5">
    <source>
        <dbReference type="Google" id="ProtNLM"/>
    </source>
</evidence>
<proteinExistence type="predicted"/>
<dbReference type="EMBL" id="JAACJM010000026">
    <property type="protein sequence ID" value="KAF5365674.1"/>
    <property type="molecule type" value="Genomic_DNA"/>
</dbReference>
<evidence type="ECO:0000256" key="1">
    <source>
        <dbReference type="SAM" id="MobiDB-lite"/>
    </source>
</evidence>
<sequence length="269" mass="27271">MFALSLLFAAILPFVSAQSDSPAFRIEGIEAHFTQSGIVPSLLSTFDPSALLTINYDGVGDLTPGQGVTQEQVGPTPKIKVEAANSSVSLSGAYTLAMVDADVVGSDTSSVTRHWLVNGVAVSNNEVSNSSATAITEYAGPAPASGSGPHRYVIILFEQPSSFKAPADLSQPNIGVSKFDLNAYVKDSGLGNIVAANYLTVEVGQSTLSLSATSPVQSSTLAPVTSGSSTGSSESANPTQTQSDNNGAIGLGTVKACIGFGLALGIALA</sequence>
<dbReference type="Gene3D" id="3.90.280.10">
    <property type="entry name" value="PEBP-like"/>
    <property type="match status" value="1"/>
</dbReference>
<accession>A0A8H5GIE4</accession>
<dbReference type="InterPro" id="IPR036610">
    <property type="entry name" value="PEBP-like_sf"/>
</dbReference>
<dbReference type="AlphaFoldDB" id="A0A8H5GIE4"/>
<feature type="compositionally biased region" description="Polar residues" evidence="1">
    <location>
        <begin position="236"/>
        <end position="245"/>
    </location>
</feature>
<organism evidence="3 4">
    <name type="scientific">Tetrapyrgos nigripes</name>
    <dbReference type="NCBI Taxonomy" id="182062"/>
    <lineage>
        <taxon>Eukaryota</taxon>
        <taxon>Fungi</taxon>
        <taxon>Dikarya</taxon>
        <taxon>Basidiomycota</taxon>
        <taxon>Agaricomycotina</taxon>
        <taxon>Agaricomycetes</taxon>
        <taxon>Agaricomycetidae</taxon>
        <taxon>Agaricales</taxon>
        <taxon>Marasmiineae</taxon>
        <taxon>Marasmiaceae</taxon>
        <taxon>Tetrapyrgos</taxon>
    </lineage>
</organism>
<keyword evidence="4" id="KW-1185">Reference proteome</keyword>
<reference evidence="3 4" key="1">
    <citation type="journal article" date="2020" name="ISME J.">
        <title>Uncovering the hidden diversity of litter-decomposition mechanisms in mushroom-forming fungi.</title>
        <authorList>
            <person name="Floudas D."/>
            <person name="Bentzer J."/>
            <person name="Ahren D."/>
            <person name="Johansson T."/>
            <person name="Persson P."/>
            <person name="Tunlid A."/>
        </authorList>
    </citation>
    <scope>NUCLEOTIDE SEQUENCE [LARGE SCALE GENOMIC DNA]</scope>
    <source>
        <strain evidence="3 4">CBS 291.85</strain>
    </source>
</reference>
<comment type="caution">
    <text evidence="3">The sequence shown here is derived from an EMBL/GenBank/DDBJ whole genome shotgun (WGS) entry which is preliminary data.</text>
</comment>
<dbReference type="Pfam" id="PF01161">
    <property type="entry name" value="PBP"/>
    <property type="match status" value="1"/>
</dbReference>